<proteinExistence type="predicted"/>
<keyword evidence="3" id="KW-1185">Reference proteome</keyword>
<organism evidence="2 3">
    <name type="scientific">Athelia psychrophila</name>
    <dbReference type="NCBI Taxonomy" id="1759441"/>
    <lineage>
        <taxon>Eukaryota</taxon>
        <taxon>Fungi</taxon>
        <taxon>Dikarya</taxon>
        <taxon>Basidiomycota</taxon>
        <taxon>Agaricomycotina</taxon>
        <taxon>Agaricomycetes</taxon>
        <taxon>Agaricomycetidae</taxon>
        <taxon>Atheliales</taxon>
        <taxon>Atheliaceae</taxon>
        <taxon>Athelia</taxon>
    </lineage>
</organism>
<dbReference type="AlphaFoldDB" id="A0A166KSD7"/>
<dbReference type="EMBL" id="KV417541">
    <property type="protein sequence ID" value="KZP22206.1"/>
    <property type="molecule type" value="Genomic_DNA"/>
</dbReference>
<dbReference type="Proteomes" id="UP000076532">
    <property type="component" value="Unassembled WGS sequence"/>
</dbReference>
<accession>A0A166KSD7</accession>
<feature type="region of interest" description="Disordered" evidence="1">
    <location>
        <begin position="58"/>
        <end position="91"/>
    </location>
</feature>
<reference evidence="2 3" key="1">
    <citation type="journal article" date="2016" name="Mol. Biol. Evol.">
        <title>Comparative Genomics of Early-Diverging Mushroom-Forming Fungi Provides Insights into the Origins of Lignocellulose Decay Capabilities.</title>
        <authorList>
            <person name="Nagy L.G."/>
            <person name="Riley R."/>
            <person name="Tritt A."/>
            <person name="Adam C."/>
            <person name="Daum C."/>
            <person name="Floudas D."/>
            <person name="Sun H."/>
            <person name="Yadav J.S."/>
            <person name="Pangilinan J."/>
            <person name="Larsson K.H."/>
            <person name="Matsuura K."/>
            <person name="Barry K."/>
            <person name="Labutti K."/>
            <person name="Kuo R."/>
            <person name="Ohm R.A."/>
            <person name="Bhattacharya S.S."/>
            <person name="Shirouzu T."/>
            <person name="Yoshinaga Y."/>
            <person name="Martin F.M."/>
            <person name="Grigoriev I.V."/>
            <person name="Hibbett D.S."/>
        </authorList>
    </citation>
    <scope>NUCLEOTIDE SEQUENCE [LARGE SCALE GENOMIC DNA]</scope>
    <source>
        <strain evidence="2 3">CBS 109695</strain>
    </source>
</reference>
<evidence type="ECO:0000313" key="2">
    <source>
        <dbReference type="EMBL" id="KZP22206.1"/>
    </source>
</evidence>
<name>A0A166KSD7_9AGAM</name>
<protein>
    <submittedName>
        <fullName evidence="2">Uncharacterized protein</fullName>
    </submittedName>
</protein>
<evidence type="ECO:0000313" key="3">
    <source>
        <dbReference type="Proteomes" id="UP000076532"/>
    </source>
</evidence>
<evidence type="ECO:0000256" key="1">
    <source>
        <dbReference type="SAM" id="MobiDB-lite"/>
    </source>
</evidence>
<gene>
    <name evidence="2" type="ORF">FIBSPDRAFT_488613</name>
</gene>
<sequence length="174" mass="19219">MHVRYLLLFSAPHSRTYCACNSTSNDSETLQFLLESGPSGWTARPPRRCFIQVTSCRGRRGCSSPLTAPPTPSPGGCREDSRPLSAGGRGSRMPVTVWRQSYACAQELGVGPSRISPPLLHLSIFSVLLAIRDGWAAHVSRCWVPQTWGVSVDRCSFVHRRRPEVGCHLLLRDC</sequence>